<name>A0A1G2CYY6_9BACT</name>
<gene>
    <name evidence="1" type="ORF">A2845_03755</name>
</gene>
<evidence type="ECO:0000313" key="2">
    <source>
        <dbReference type="Proteomes" id="UP000177122"/>
    </source>
</evidence>
<accession>A0A1G2CYY6</accession>
<comment type="caution">
    <text evidence="1">The sequence shown here is derived from an EMBL/GenBank/DDBJ whole genome shotgun (WGS) entry which is preliminary data.</text>
</comment>
<evidence type="ECO:0000313" key="1">
    <source>
        <dbReference type="EMBL" id="OGZ05890.1"/>
    </source>
</evidence>
<sequence>MPKTSRLARFFGLKPPKVISPVTPWLIQRCKLDESGRFKYDYMGSSEFEVGDQAEALKRLFTGQIAMVEVSVQANNGGAIVPVFLLTQSGFDASAYQSHLQRLADGKLHLQEPARFNNAVDWEATRFESRSGRVSAYDIWFDFTKYDEEQNIVLFTLDESKRADLLARLKVVTDIWAKNSATEQKHQHPT</sequence>
<dbReference type="EMBL" id="MHLI01000006">
    <property type="protein sequence ID" value="OGZ05890.1"/>
    <property type="molecule type" value="Genomic_DNA"/>
</dbReference>
<dbReference type="Proteomes" id="UP000177122">
    <property type="component" value="Unassembled WGS sequence"/>
</dbReference>
<dbReference type="AlphaFoldDB" id="A0A1G2CYY6"/>
<reference evidence="1 2" key="1">
    <citation type="journal article" date="2016" name="Nat. Commun.">
        <title>Thousands of microbial genomes shed light on interconnected biogeochemical processes in an aquifer system.</title>
        <authorList>
            <person name="Anantharaman K."/>
            <person name="Brown C.T."/>
            <person name="Hug L.A."/>
            <person name="Sharon I."/>
            <person name="Castelle C.J."/>
            <person name="Probst A.J."/>
            <person name="Thomas B.C."/>
            <person name="Singh A."/>
            <person name="Wilkins M.J."/>
            <person name="Karaoz U."/>
            <person name="Brodie E.L."/>
            <person name="Williams K.H."/>
            <person name="Hubbard S.S."/>
            <person name="Banfield J.F."/>
        </authorList>
    </citation>
    <scope>NUCLEOTIDE SEQUENCE [LARGE SCALE GENOMIC DNA]</scope>
</reference>
<proteinExistence type="predicted"/>
<protein>
    <submittedName>
        <fullName evidence="1">Uncharacterized protein</fullName>
    </submittedName>
</protein>
<organism evidence="1 2">
    <name type="scientific">Candidatus Lloydbacteria bacterium RIFCSPHIGHO2_01_FULL_49_22</name>
    <dbReference type="NCBI Taxonomy" id="1798658"/>
    <lineage>
        <taxon>Bacteria</taxon>
        <taxon>Candidatus Lloydiibacteriota</taxon>
    </lineage>
</organism>